<evidence type="ECO:0000256" key="1">
    <source>
        <dbReference type="SAM" id="MobiDB-lite"/>
    </source>
</evidence>
<feature type="region of interest" description="Disordered" evidence="1">
    <location>
        <begin position="239"/>
        <end position="261"/>
    </location>
</feature>
<proteinExistence type="predicted"/>
<reference evidence="2 3" key="1">
    <citation type="submission" date="2024-02" db="EMBL/GenBank/DDBJ databases">
        <title>De novo assembly and annotation of 12 fungi associated with fruit tree decline syndrome in Ontario, Canada.</title>
        <authorList>
            <person name="Sulman M."/>
            <person name="Ellouze W."/>
            <person name="Ilyukhin E."/>
        </authorList>
    </citation>
    <scope>NUCLEOTIDE SEQUENCE [LARGE SCALE GENOMIC DNA]</scope>
    <source>
        <strain evidence="2 3">M11/M66-122</strain>
    </source>
</reference>
<keyword evidence="3" id="KW-1185">Reference proteome</keyword>
<feature type="compositionally biased region" description="Low complexity" evidence="1">
    <location>
        <begin position="130"/>
        <end position="139"/>
    </location>
</feature>
<gene>
    <name evidence="2" type="ORF">SLS62_004773</name>
</gene>
<sequence length="287" mass="29298">MPATTTSKPKLAQLTTPVTATFPSELSALSAKTPLSAVPDFIKEEFPSSGSCGDKTPITPPVAYMDFLKSMSMPSPVVVPEKRSSGSTTTEEDSAQESGSGSGSVPSTASSEQTDCSCKCGGHKSPMPTPTSMPFTSHPAQPMSAPPTGGAAASFPSLHLPPSPALSTLDSPLSATTAAARSPFSARSVRSPFDWEAALKARYSPDCRATKSTCTSSSSAAAAKSVRHIREVVTRTVTYTPRMNPAPKGKRRKTHSDCSKSKGVAAAAAAAAAAASAAATTTRTDAA</sequence>
<evidence type="ECO:0000313" key="3">
    <source>
        <dbReference type="Proteomes" id="UP001320420"/>
    </source>
</evidence>
<protein>
    <submittedName>
        <fullName evidence="2">Uncharacterized protein</fullName>
    </submittedName>
</protein>
<evidence type="ECO:0000313" key="2">
    <source>
        <dbReference type="EMBL" id="KAK7753254.1"/>
    </source>
</evidence>
<dbReference type="EMBL" id="JAKJXP020000030">
    <property type="protein sequence ID" value="KAK7753254.1"/>
    <property type="molecule type" value="Genomic_DNA"/>
</dbReference>
<feature type="region of interest" description="Disordered" evidence="1">
    <location>
        <begin position="75"/>
        <end position="117"/>
    </location>
</feature>
<feature type="region of interest" description="Disordered" evidence="1">
    <location>
        <begin position="129"/>
        <end position="159"/>
    </location>
</feature>
<dbReference type="AlphaFoldDB" id="A0AAN9V2F1"/>
<accession>A0AAN9V2F1</accession>
<dbReference type="Proteomes" id="UP001320420">
    <property type="component" value="Unassembled WGS sequence"/>
</dbReference>
<dbReference type="PANTHER" id="PTHR42053">
    <property type="match status" value="1"/>
</dbReference>
<comment type="caution">
    <text evidence="2">The sequence shown here is derived from an EMBL/GenBank/DDBJ whole genome shotgun (WGS) entry which is preliminary data.</text>
</comment>
<organism evidence="2 3">
    <name type="scientific">Diatrype stigma</name>
    <dbReference type="NCBI Taxonomy" id="117547"/>
    <lineage>
        <taxon>Eukaryota</taxon>
        <taxon>Fungi</taxon>
        <taxon>Dikarya</taxon>
        <taxon>Ascomycota</taxon>
        <taxon>Pezizomycotina</taxon>
        <taxon>Sordariomycetes</taxon>
        <taxon>Xylariomycetidae</taxon>
        <taxon>Xylariales</taxon>
        <taxon>Diatrypaceae</taxon>
        <taxon>Diatrype</taxon>
    </lineage>
</organism>
<name>A0AAN9V2F1_9PEZI</name>
<dbReference type="PANTHER" id="PTHR42053:SF1">
    <property type="match status" value="1"/>
</dbReference>